<dbReference type="EMBL" id="QPFP01000065">
    <property type="protein sequence ID" value="TEB24540.1"/>
    <property type="molecule type" value="Genomic_DNA"/>
</dbReference>
<feature type="transmembrane region" description="Helical" evidence="2">
    <location>
        <begin position="152"/>
        <end position="175"/>
    </location>
</feature>
<keyword evidence="2" id="KW-0472">Membrane</keyword>
<name>A0A4Y7SRP8_COPMI</name>
<evidence type="ECO:0000256" key="1">
    <source>
        <dbReference type="SAM" id="MobiDB-lite"/>
    </source>
</evidence>
<keyword evidence="2" id="KW-1133">Transmembrane helix</keyword>
<dbReference type="AlphaFoldDB" id="A0A4Y7SRP8"/>
<proteinExistence type="predicted"/>
<dbReference type="Gene3D" id="2.60.120.260">
    <property type="entry name" value="Galactose-binding domain-like"/>
    <property type="match status" value="1"/>
</dbReference>
<evidence type="ECO:0000313" key="4">
    <source>
        <dbReference type="Proteomes" id="UP000298030"/>
    </source>
</evidence>
<feature type="compositionally biased region" description="Pro residues" evidence="1">
    <location>
        <begin position="248"/>
        <end position="258"/>
    </location>
</feature>
<keyword evidence="4" id="KW-1185">Reference proteome</keyword>
<accession>A0A4Y7SRP8</accession>
<keyword evidence="2" id="KW-0812">Transmembrane</keyword>
<reference evidence="3 4" key="1">
    <citation type="journal article" date="2019" name="Nat. Ecol. Evol.">
        <title>Megaphylogeny resolves global patterns of mushroom evolution.</title>
        <authorList>
            <person name="Varga T."/>
            <person name="Krizsan K."/>
            <person name="Foldi C."/>
            <person name="Dima B."/>
            <person name="Sanchez-Garcia M."/>
            <person name="Sanchez-Ramirez S."/>
            <person name="Szollosi G.J."/>
            <person name="Szarkandi J.G."/>
            <person name="Papp V."/>
            <person name="Albert L."/>
            <person name="Andreopoulos W."/>
            <person name="Angelini C."/>
            <person name="Antonin V."/>
            <person name="Barry K.W."/>
            <person name="Bougher N.L."/>
            <person name="Buchanan P."/>
            <person name="Buyck B."/>
            <person name="Bense V."/>
            <person name="Catcheside P."/>
            <person name="Chovatia M."/>
            <person name="Cooper J."/>
            <person name="Damon W."/>
            <person name="Desjardin D."/>
            <person name="Finy P."/>
            <person name="Geml J."/>
            <person name="Haridas S."/>
            <person name="Hughes K."/>
            <person name="Justo A."/>
            <person name="Karasinski D."/>
            <person name="Kautmanova I."/>
            <person name="Kiss B."/>
            <person name="Kocsube S."/>
            <person name="Kotiranta H."/>
            <person name="LaButti K.M."/>
            <person name="Lechner B.E."/>
            <person name="Liimatainen K."/>
            <person name="Lipzen A."/>
            <person name="Lukacs Z."/>
            <person name="Mihaltcheva S."/>
            <person name="Morgado L.N."/>
            <person name="Niskanen T."/>
            <person name="Noordeloos M.E."/>
            <person name="Ohm R.A."/>
            <person name="Ortiz-Santana B."/>
            <person name="Ovrebo C."/>
            <person name="Racz N."/>
            <person name="Riley R."/>
            <person name="Savchenko A."/>
            <person name="Shiryaev A."/>
            <person name="Soop K."/>
            <person name="Spirin V."/>
            <person name="Szebenyi C."/>
            <person name="Tomsovsky M."/>
            <person name="Tulloss R.E."/>
            <person name="Uehling J."/>
            <person name="Grigoriev I.V."/>
            <person name="Vagvolgyi C."/>
            <person name="Papp T."/>
            <person name="Martin F.M."/>
            <person name="Miettinen O."/>
            <person name="Hibbett D.S."/>
            <person name="Nagy L.G."/>
        </authorList>
    </citation>
    <scope>NUCLEOTIDE SEQUENCE [LARGE SCALE GENOMIC DNA]</scope>
    <source>
        <strain evidence="3 4">FP101781</strain>
    </source>
</reference>
<feature type="region of interest" description="Disordered" evidence="1">
    <location>
        <begin position="211"/>
        <end position="258"/>
    </location>
</feature>
<evidence type="ECO:0000313" key="3">
    <source>
        <dbReference type="EMBL" id="TEB24540.1"/>
    </source>
</evidence>
<comment type="caution">
    <text evidence="3">The sequence shown here is derived from an EMBL/GenBank/DDBJ whole genome shotgun (WGS) entry which is preliminary data.</text>
</comment>
<gene>
    <name evidence="3" type="ORF">FA13DRAFT_1714555</name>
</gene>
<dbReference type="STRING" id="71717.A0A4Y7SRP8"/>
<sequence>MAITVIDDRDPIIVYTGTWTAGGTRFESNFTAMVTGEKGATATIEFVGRNISVFGTIPVLQSGQGRTTATFTLDDAESLPVTTFVANHNPNETQYYIPMFRSPQLLEDRAHKLIMTHESDNGGQVTFDYMTVQGALTRYAVPESGMSATAKMAIIGGVLGGVILLLLGLVTALLLKQKRATAQRSAVYNHTGHSDTKAPMNTSGFLAYQDHHQSPMNTGSFNGNPSEIHSRNLASPSINRQGSVPTLYRPPLPEVHES</sequence>
<dbReference type="OrthoDB" id="3265734at2759"/>
<feature type="compositionally biased region" description="Polar residues" evidence="1">
    <location>
        <begin position="214"/>
        <end position="244"/>
    </location>
</feature>
<evidence type="ECO:0000256" key="2">
    <source>
        <dbReference type="SAM" id="Phobius"/>
    </source>
</evidence>
<protein>
    <submittedName>
        <fullName evidence="3">Uncharacterized protein</fullName>
    </submittedName>
</protein>
<dbReference type="Proteomes" id="UP000298030">
    <property type="component" value="Unassembled WGS sequence"/>
</dbReference>
<organism evidence="3 4">
    <name type="scientific">Coprinellus micaceus</name>
    <name type="common">Glistening ink-cap mushroom</name>
    <name type="synonym">Coprinus micaceus</name>
    <dbReference type="NCBI Taxonomy" id="71717"/>
    <lineage>
        <taxon>Eukaryota</taxon>
        <taxon>Fungi</taxon>
        <taxon>Dikarya</taxon>
        <taxon>Basidiomycota</taxon>
        <taxon>Agaricomycotina</taxon>
        <taxon>Agaricomycetes</taxon>
        <taxon>Agaricomycetidae</taxon>
        <taxon>Agaricales</taxon>
        <taxon>Agaricineae</taxon>
        <taxon>Psathyrellaceae</taxon>
        <taxon>Coprinellus</taxon>
    </lineage>
</organism>